<dbReference type="EMBL" id="FOTR01000008">
    <property type="protein sequence ID" value="SFM13810.1"/>
    <property type="molecule type" value="Genomic_DNA"/>
</dbReference>
<gene>
    <name evidence="11" type="ORF">SAMN04487943_108150</name>
</gene>
<dbReference type="PANTHER" id="PTHR32089:SF112">
    <property type="entry name" value="LYSOZYME-LIKE PROTEIN-RELATED"/>
    <property type="match status" value="1"/>
</dbReference>
<accession>A0A1I4NET2</accession>
<dbReference type="Proteomes" id="UP000198565">
    <property type="component" value="Unassembled WGS sequence"/>
</dbReference>
<dbReference type="GO" id="GO:0004888">
    <property type="term" value="F:transmembrane signaling receptor activity"/>
    <property type="evidence" value="ECO:0007669"/>
    <property type="project" value="InterPro"/>
</dbReference>
<dbReference type="Gene3D" id="6.10.340.10">
    <property type="match status" value="1"/>
</dbReference>
<dbReference type="SMART" id="SM00283">
    <property type="entry name" value="MA"/>
    <property type="match status" value="1"/>
</dbReference>
<dbReference type="InterPro" id="IPR004089">
    <property type="entry name" value="MCPsignal_dom"/>
</dbReference>
<proteinExistence type="inferred from homology"/>
<dbReference type="PANTHER" id="PTHR32089">
    <property type="entry name" value="METHYL-ACCEPTING CHEMOTAXIS PROTEIN MCPB"/>
    <property type="match status" value="1"/>
</dbReference>
<comment type="subcellular location">
    <subcellularLocation>
        <location evidence="1">Cell membrane</location>
    </subcellularLocation>
</comment>
<protein>
    <submittedName>
        <fullName evidence="11">HAMP domain-containing protein</fullName>
    </submittedName>
</protein>
<name>A0A1I4NET2_9BACI</name>
<feature type="coiled-coil region" evidence="7">
    <location>
        <begin position="488"/>
        <end position="522"/>
    </location>
</feature>
<evidence type="ECO:0000256" key="7">
    <source>
        <dbReference type="SAM" id="Coils"/>
    </source>
</evidence>
<dbReference type="Gene3D" id="1.10.287.950">
    <property type="entry name" value="Methyl-accepting chemotaxis protein"/>
    <property type="match status" value="1"/>
</dbReference>
<dbReference type="OrthoDB" id="2010115at2"/>
<organism evidence="11 12">
    <name type="scientific">Gracilibacillus orientalis</name>
    <dbReference type="NCBI Taxonomy" id="334253"/>
    <lineage>
        <taxon>Bacteria</taxon>
        <taxon>Bacillati</taxon>
        <taxon>Bacillota</taxon>
        <taxon>Bacilli</taxon>
        <taxon>Bacillales</taxon>
        <taxon>Bacillaceae</taxon>
        <taxon>Gracilibacillus</taxon>
    </lineage>
</organism>
<keyword evidence="3 8" id="KW-0472">Membrane</keyword>
<keyword evidence="12" id="KW-1185">Reference proteome</keyword>
<dbReference type="PROSITE" id="PS50111">
    <property type="entry name" value="CHEMOTAXIS_TRANSDUC_2"/>
    <property type="match status" value="1"/>
</dbReference>
<keyword evidence="8" id="KW-0812">Transmembrane</keyword>
<dbReference type="GO" id="GO:0006935">
    <property type="term" value="P:chemotaxis"/>
    <property type="evidence" value="ECO:0007669"/>
    <property type="project" value="InterPro"/>
</dbReference>
<dbReference type="GO" id="GO:0005886">
    <property type="term" value="C:plasma membrane"/>
    <property type="evidence" value="ECO:0007669"/>
    <property type="project" value="UniProtKB-SubCell"/>
</dbReference>
<comment type="similarity">
    <text evidence="5">Belongs to the methyl-accepting chemotaxis (MCP) protein family.</text>
</comment>
<keyword evidence="4 6" id="KW-0807">Transducer</keyword>
<dbReference type="RefSeq" id="WP_091484487.1">
    <property type="nucleotide sequence ID" value="NZ_FOTR01000008.1"/>
</dbReference>
<evidence type="ECO:0000256" key="4">
    <source>
        <dbReference type="ARBA" id="ARBA00023224"/>
    </source>
</evidence>
<dbReference type="SUPFAM" id="SSF58104">
    <property type="entry name" value="Methyl-accepting chemotaxis protein (MCP) signaling domain"/>
    <property type="match status" value="1"/>
</dbReference>
<evidence type="ECO:0000256" key="3">
    <source>
        <dbReference type="ARBA" id="ARBA00023136"/>
    </source>
</evidence>
<evidence type="ECO:0000256" key="6">
    <source>
        <dbReference type="PROSITE-ProRule" id="PRU00284"/>
    </source>
</evidence>
<evidence type="ECO:0000259" key="10">
    <source>
        <dbReference type="PROSITE" id="PS50885"/>
    </source>
</evidence>
<dbReference type="STRING" id="334253.SAMN04487943_108150"/>
<sequence>MKFNFGRLGKKRKKIQKKTYKQELLEKVHLRTRLLFLFVALLIISITAVGLSSYLKAKDTTMETIENRLTREGELMAYIAENLKFLYVSDDDYFMQQLEVNIRSQKDKLEEEGIVADMYYIIDEDVTPSQVSNESSITFSDSLIDRMLDRNKGIIHEEIDGIDYTMVVEDLNSQIGGLYILAVPNQSYMGPVNDMAQTIIIVMIISLIFSVLIIILFVRSITKPLTKLQNTMKEAREGNLSDTSEINTTIPEVISLHKSYDAMINQMRLMLSELNDTTSELETTGVQLKDSSGNTLSSSHQLIEAINVVKRGAEQTANSSENSSNSFHEMKEKIFSILENMNMVYNSSEDMNNSAASGEKNMIKLIKMITSFEQDFKHMNETIQEVNAHSSSITSLVDLIKGIAEQTKLLALNAAIEAARAGESGKGFAVVANEVRKLAEQASNATKEITYSISEMDSVTTQASHEFDQMHAKVTSNLTIANESKFSMDELMKEIDTVSNSIQSMEGELQNLHKVLPELEQATVSFSSVSQETLASAEEMYSTSDEQVHQMERTHEIGLKLTDLSQSLSKLTKRFHVN</sequence>
<dbReference type="PRINTS" id="PR00260">
    <property type="entry name" value="CHEMTRNSDUCR"/>
</dbReference>
<keyword evidence="7" id="KW-0175">Coiled coil</keyword>
<evidence type="ECO:0000313" key="12">
    <source>
        <dbReference type="Proteomes" id="UP000198565"/>
    </source>
</evidence>
<dbReference type="AlphaFoldDB" id="A0A1I4NET2"/>
<feature type="domain" description="Methyl-accepting transducer" evidence="9">
    <location>
        <begin position="291"/>
        <end position="541"/>
    </location>
</feature>
<feature type="domain" description="HAMP" evidence="10">
    <location>
        <begin position="219"/>
        <end position="272"/>
    </location>
</feature>
<feature type="transmembrane region" description="Helical" evidence="8">
    <location>
        <begin position="195"/>
        <end position="218"/>
    </location>
</feature>
<evidence type="ECO:0000256" key="8">
    <source>
        <dbReference type="SAM" id="Phobius"/>
    </source>
</evidence>
<reference evidence="12" key="1">
    <citation type="submission" date="2016-10" db="EMBL/GenBank/DDBJ databases">
        <authorList>
            <person name="Varghese N."/>
            <person name="Submissions S."/>
        </authorList>
    </citation>
    <scope>NUCLEOTIDE SEQUENCE [LARGE SCALE GENOMIC DNA]</scope>
    <source>
        <strain evidence="12">CGMCC 1.4250</strain>
    </source>
</reference>
<evidence type="ECO:0000259" key="9">
    <source>
        <dbReference type="PROSITE" id="PS50111"/>
    </source>
</evidence>
<dbReference type="InterPro" id="IPR004090">
    <property type="entry name" value="Chemotax_Me-accpt_rcpt"/>
</dbReference>
<dbReference type="InterPro" id="IPR003660">
    <property type="entry name" value="HAMP_dom"/>
</dbReference>
<evidence type="ECO:0000256" key="5">
    <source>
        <dbReference type="ARBA" id="ARBA00029447"/>
    </source>
</evidence>
<evidence type="ECO:0000313" key="11">
    <source>
        <dbReference type="EMBL" id="SFM13810.1"/>
    </source>
</evidence>
<keyword evidence="8" id="KW-1133">Transmembrane helix</keyword>
<dbReference type="Pfam" id="PF00015">
    <property type="entry name" value="MCPsignal"/>
    <property type="match status" value="1"/>
</dbReference>
<evidence type="ECO:0000256" key="1">
    <source>
        <dbReference type="ARBA" id="ARBA00004236"/>
    </source>
</evidence>
<dbReference type="GO" id="GO:0007165">
    <property type="term" value="P:signal transduction"/>
    <property type="evidence" value="ECO:0007669"/>
    <property type="project" value="UniProtKB-KW"/>
</dbReference>
<evidence type="ECO:0000256" key="2">
    <source>
        <dbReference type="ARBA" id="ARBA00022475"/>
    </source>
</evidence>
<keyword evidence="2" id="KW-1003">Cell membrane</keyword>
<dbReference type="PROSITE" id="PS50885">
    <property type="entry name" value="HAMP"/>
    <property type="match status" value="1"/>
</dbReference>